<dbReference type="Pfam" id="PF00288">
    <property type="entry name" value="GHMP_kinases_N"/>
    <property type="match status" value="1"/>
</dbReference>
<evidence type="ECO:0000256" key="3">
    <source>
        <dbReference type="ARBA" id="ARBA00022777"/>
    </source>
</evidence>
<dbReference type="InterPro" id="IPR006206">
    <property type="entry name" value="Mevalonate/galactokinase"/>
</dbReference>
<accession>A0A9D9IC76</accession>
<dbReference type="SUPFAM" id="SSF55060">
    <property type="entry name" value="GHMP Kinase, C-terminal domain"/>
    <property type="match status" value="1"/>
</dbReference>
<comment type="caution">
    <text evidence="7">The sequence shown here is derived from an EMBL/GenBank/DDBJ whole genome shotgun (WGS) entry which is preliminary data.</text>
</comment>
<feature type="domain" description="GHMP kinase N-terminal" evidence="5">
    <location>
        <begin position="116"/>
        <end position="204"/>
    </location>
</feature>
<dbReference type="AlphaFoldDB" id="A0A9D9IC76"/>
<dbReference type="InterPro" id="IPR036554">
    <property type="entry name" value="GHMP_kinase_C_sf"/>
</dbReference>
<evidence type="ECO:0000259" key="6">
    <source>
        <dbReference type="Pfam" id="PF10509"/>
    </source>
</evidence>
<proteinExistence type="inferred from homology"/>
<dbReference type="PANTHER" id="PTHR10457:SF7">
    <property type="entry name" value="GALACTOKINASE-RELATED"/>
    <property type="match status" value="1"/>
</dbReference>
<dbReference type="GO" id="GO:0006012">
    <property type="term" value="P:galactose metabolic process"/>
    <property type="evidence" value="ECO:0007669"/>
    <property type="project" value="InterPro"/>
</dbReference>
<evidence type="ECO:0000256" key="2">
    <source>
        <dbReference type="ARBA" id="ARBA00022741"/>
    </source>
</evidence>
<dbReference type="InterPro" id="IPR020568">
    <property type="entry name" value="Ribosomal_Su5_D2-typ_SF"/>
</dbReference>
<dbReference type="InterPro" id="IPR000705">
    <property type="entry name" value="Galactokinase"/>
</dbReference>
<dbReference type="PRINTS" id="PR00473">
    <property type="entry name" value="GALCTOKINASE"/>
</dbReference>
<dbReference type="PRINTS" id="PR00959">
    <property type="entry name" value="MEVGALKINASE"/>
</dbReference>
<dbReference type="Gene3D" id="3.30.70.890">
    <property type="entry name" value="GHMP kinase, C-terminal domain"/>
    <property type="match status" value="1"/>
</dbReference>
<dbReference type="InterPro" id="IPR006204">
    <property type="entry name" value="GHMP_kinase_N_dom"/>
</dbReference>
<name>A0A9D9IC76_9SPIO</name>
<dbReference type="EMBL" id="JADIMF010000150">
    <property type="protein sequence ID" value="MBO8469927.1"/>
    <property type="molecule type" value="Genomic_DNA"/>
</dbReference>
<dbReference type="GO" id="GO:0004335">
    <property type="term" value="F:galactokinase activity"/>
    <property type="evidence" value="ECO:0007669"/>
    <property type="project" value="InterPro"/>
</dbReference>
<keyword evidence="2" id="KW-0547">Nucleotide-binding</keyword>
<keyword evidence="3" id="KW-0808">Transferase</keyword>
<dbReference type="Gene3D" id="3.30.230.10">
    <property type="match status" value="1"/>
</dbReference>
<evidence type="ECO:0000313" key="7">
    <source>
        <dbReference type="EMBL" id="MBO8469927.1"/>
    </source>
</evidence>
<evidence type="ECO:0000313" key="8">
    <source>
        <dbReference type="Proteomes" id="UP000810292"/>
    </source>
</evidence>
<reference evidence="7" key="1">
    <citation type="submission" date="2020-10" db="EMBL/GenBank/DDBJ databases">
        <authorList>
            <person name="Gilroy R."/>
        </authorList>
    </citation>
    <scope>NUCLEOTIDE SEQUENCE</scope>
    <source>
        <strain evidence="7">14700</strain>
    </source>
</reference>
<dbReference type="SUPFAM" id="SSF54211">
    <property type="entry name" value="Ribosomal protein S5 domain 2-like"/>
    <property type="match status" value="1"/>
</dbReference>
<dbReference type="PANTHER" id="PTHR10457">
    <property type="entry name" value="MEVALONATE KINASE/GALACTOKINASE"/>
    <property type="match status" value="1"/>
</dbReference>
<keyword evidence="4" id="KW-0067">ATP-binding</keyword>
<keyword evidence="3" id="KW-0418">Kinase</keyword>
<dbReference type="InterPro" id="IPR019539">
    <property type="entry name" value="GalKase_N"/>
</dbReference>
<dbReference type="PIRSF" id="PIRSF000530">
    <property type="entry name" value="Galactokinase"/>
    <property type="match status" value="1"/>
</dbReference>
<protein>
    <submittedName>
        <fullName evidence="7">Galactokinase</fullName>
    </submittedName>
</protein>
<sequence length="416" mass="45329">MISDLRNIYPDLYGKEYNENEMDKRFTALIEKHKEIFGTSDAALFSAAGRTEIGGNHTDHNLGKVIGGSVNLDTIGAVSKRNDSRVIIASEGFPVVDVDISDLEVKAGEKNGTDSLVRGIAKAFLNLGLNIGGWEANTTTKVLGGSGLSSSAAIEVLIAEIFNNLYNDDKLSPIELAKAGKYAENVYFGKPSGLLDQASCAVGGVVGIDFKDNDNPVLTPVSVSFEDYGYTMIITDTRGSHADLTGEYASVPPEMREVAAYYGKKNLREVSFSDFIRDMRDIREKVGNDRALLRAYHFFTENERVDFMLQALKEGDIDGFLGFVQESGDSSFRFLQNVYPSSSPKNQGLALAIALSEKILQGEGAVRVHGGGFAGTIQAYVPEHLIDKYIKAMENLFGDGCSMKIAIRKRPVSRIM</sequence>
<gene>
    <name evidence="7" type="ORF">IAA72_09105</name>
</gene>
<dbReference type="GO" id="GO:0005829">
    <property type="term" value="C:cytosol"/>
    <property type="evidence" value="ECO:0007669"/>
    <property type="project" value="TreeGrafter"/>
</dbReference>
<feature type="domain" description="Galactokinase N-terminal" evidence="6">
    <location>
        <begin position="31"/>
        <end position="80"/>
    </location>
</feature>
<evidence type="ECO:0000256" key="1">
    <source>
        <dbReference type="ARBA" id="ARBA00006566"/>
    </source>
</evidence>
<comment type="similarity">
    <text evidence="1">Belongs to the GHMP kinase family. GalK subfamily.</text>
</comment>
<evidence type="ECO:0000256" key="4">
    <source>
        <dbReference type="ARBA" id="ARBA00022840"/>
    </source>
</evidence>
<dbReference type="GO" id="GO:0005524">
    <property type="term" value="F:ATP binding"/>
    <property type="evidence" value="ECO:0007669"/>
    <property type="project" value="UniProtKB-KW"/>
</dbReference>
<dbReference type="Pfam" id="PF10509">
    <property type="entry name" value="GalKase_gal_bdg"/>
    <property type="match status" value="1"/>
</dbReference>
<evidence type="ECO:0000259" key="5">
    <source>
        <dbReference type="Pfam" id="PF00288"/>
    </source>
</evidence>
<organism evidence="7 8">
    <name type="scientific">Candidatus Ornithospirochaeta stercoravium</name>
    <dbReference type="NCBI Taxonomy" id="2840897"/>
    <lineage>
        <taxon>Bacteria</taxon>
        <taxon>Pseudomonadati</taxon>
        <taxon>Spirochaetota</taxon>
        <taxon>Spirochaetia</taxon>
        <taxon>Spirochaetales</taxon>
        <taxon>Spirochaetaceae</taxon>
        <taxon>Spirochaetaceae incertae sedis</taxon>
        <taxon>Candidatus Ornithospirochaeta</taxon>
    </lineage>
</organism>
<dbReference type="Proteomes" id="UP000810292">
    <property type="component" value="Unassembled WGS sequence"/>
</dbReference>
<reference evidence="7" key="2">
    <citation type="journal article" date="2021" name="PeerJ">
        <title>Extensive microbial diversity within the chicken gut microbiome revealed by metagenomics and culture.</title>
        <authorList>
            <person name="Gilroy R."/>
            <person name="Ravi A."/>
            <person name="Getino M."/>
            <person name="Pursley I."/>
            <person name="Horton D.L."/>
            <person name="Alikhan N.F."/>
            <person name="Baker D."/>
            <person name="Gharbi K."/>
            <person name="Hall N."/>
            <person name="Watson M."/>
            <person name="Adriaenssens E.M."/>
            <person name="Foster-Nyarko E."/>
            <person name="Jarju S."/>
            <person name="Secka A."/>
            <person name="Antonio M."/>
            <person name="Oren A."/>
            <person name="Chaudhuri R.R."/>
            <person name="La Ragione R."/>
            <person name="Hildebrand F."/>
            <person name="Pallen M.J."/>
        </authorList>
    </citation>
    <scope>NUCLEOTIDE SEQUENCE</scope>
    <source>
        <strain evidence="7">14700</strain>
    </source>
</reference>
<dbReference type="InterPro" id="IPR014721">
    <property type="entry name" value="Ribsml_uS5_D2-typ_fold_subgr"/>
</dbReference>